<dbReference type="AlphaFoldDB" id="A0A402AZA3"/>
<reference evidence="2" key="1">
    <citation type="submission" date="2018-12" db="EMBL/GenBank/DDBJ databases">
        <title>Tengunoibacter tsumagoiensis gen. nov., sp. nov., Dictyobacter kobayashii sp. nov., D. alpinus sp. nov., and D. joshuensis sp. nov. and description of Dictyobacteraceae fam. nov. within the order Ktedonobacterales isolated from Tengu-no-mugimeshi.</title>
        <authorList>
            <person name="Wang C.M."/>
            <person name="Zheng Y."/>
            <person name="Sakai Y."/>
            <person name="Toyoda A."/>
            <person name="Minakuchi Y."/>
            <person name="Abe K."/>
            <person name="Yokota A."/>
            <person name="Yabe S."/>
        </authorList>
    </citation>
    <scope>NUCLEOTIDE SEQUENCE [LARGE SCALE GENOMIC DNA]</scope>
    <source>
        <strain evidence="2">Uno11</strain>
    </source>
</reference>
<sequence>MPERIDIVALVKYLLETHTDWPTINMGPVKEVLIVYANRKNLQNMLELLIGHLQPADPLQLELLGMPDRVEIRLMGVLRNGMTLFPRALDRDVLLFKAQELQGSIDLPTATSSGTIRVIWSVPVA</sequence>
<organism evidence="1 2">
    <name type="scientific">Dictyobacter kobayashii</name>
    <dbReference type="NCBI Taxonomy" id="2014872"/>
    <lineage>
        <taxon>Bacteria</taxon>
        <taxon>Bacillati</taxon>
        <taxon>Chloroflexota</taxon>
        <taxon>Ktedonobacteria</taxon>
        <taxon>Ktedonobacterales</taxon>
        <taxon>Dictyobacteraceae</taxon>
        <taxon>Dictyobacter</taxon>
    </lineage>
</organism>
<dbReference type="Proteomes" id="UP000287188">
    <property type="component" value="Unassembled WGS sequence"/>
</dbReference>
<comment type="caution">
    <text evidence="1">The sequence shown here is derived from an EMBL/GenBank/DDBJ whole genome shotgun (WGS) entry which is preliminary data.</text>
</comment>
<dbReference type="RefSeq" id="WP_126557650.1">
    <property type="nucleotide sequence ID" value="NZ_BIFS01000002.1"/>
</dbReference>
<proteinExistence type="predicted"/>
<name>A0A402AZA3_9CHLR</name>
<keyword evidence="2" id="KW-1185">Reference proteome</keyword>
<evidence type="ECO:0000313" key="2">
    <source>
        <dbReference type="Proteomes" id="UP000287188"/>
    </source>
</evidence>
<dbReference type="EMBL" id="BIFS01000002">
    <property type="protein sequence ID" value="GCE24449.1"/>
    <property type="molecule type" value="Genomic_DNA"/>
</dbReference>
<protein>
    <submittedName>
        <fullName evidence="1">Uncharacterized protein</fullName>
    </submittedName>
</protein>
<accession>A0A402AZA3</accession>
<evidence type="ECO:0000313" key="1">
    <source>
        <dbReference type="EMBL" id="GCE24449.1"/>
    </source>
</evidence>
<gene>
    <name evidence="1" type="ORF">KDK_82490</name>
</gene>